<dbReference type="Proteomes" id="UP001196413">
    <property type="component" value="Unassembled WGS sequence"/>
</dbReference>
<organism evidence="8 9">
    <name type="scientific">Parelaphostrongylus tenuis</name>
    <name type="common">Meningeal worm</name>
    <dbReference type="NCBI Taxonomy" id="148309"/>
    <lineage>
        <taxon>Eukaryota</taxon>
        <taxon>Metazoa</taxon>
        <taxon>Ecdysozoa</taxon>
        <taxon>Nematoda</taxon>
        <taxon>Chromadorea</taxon>
        <taxon>Rhabditida</taxon>
        <taxon>Rhabditina</taxon>
        <taxon>Rhabditomorpha</taxon>
        <taxon>Strongyloidea</taxon>
        <taxon>Metastrongylidae</taxon>
        <taxon>Parelaphostrongylus</taxon>
    </lineage>
</organism>
<dbReference type="GO" id="GO:0005737">
    <property type="term" value="C:cytoplasm"/>
    <property type="evidence" value="ECO:0007669"/>
    <property type="project" value="UniProtKB-SubCell"/>
</dbReference>
<evidence type="ECO:0000256" key="3">
    <source>
        <dbReference type="ARBA" id="ARBA00009466"/>
    </source>
</evidence>
<dbReference type="PANTHER" id="PTHR12596:SF1">
    <property type="entry name" value="EXPORTIN-4"/>
    <property type="match status" value="1"/>
</dbReference>
<protein>
    <submittedName>
        <fullName evidence="8">Uncharacterized protein</fullName>
    </submittedName>
</protein>
<dbReference type="EMBL" id="JAHQIW010006514">
    <property type="protein sequence ID" value="KAJ1369355.1"/>
    <property type="molecule type" value="Genomic_DNA"/>
</dbReference>
<evidence type="ECO:0000256" key="1">
    <source>
        <dbReference type="ARBA" id="ARBA00004123"/>
    </source>
</evidence>
<evidence type="ECO:0000256" key="2">
    <source>
        <dbReference type="ARBA" id="ARBA00004496"/>
    </source>
</evidence>
<evidence type="ECO:0000313" key="9">
    <source>
        <dbReference type="Proteomes" id="UP001196413"/>
    </source>
</evidence>
<evidence type="ECO:0000313" key="8">
    <source>
        <dbReference type="EMBL" id="KAJ1369355.1"/>
    </source>
</evidence>
<comment type="caution">
    <text evidence="8">The sequence shown here is derived from an EMBL/GenBank/DDBJ whole genome shotgun (WGS) entry which is preliminary data.</text>
</comment>
<dbReference type="GO" id="GO:0005643">
    <property type="term" value="C:nuclear pore"/>
    <property type="evidence" value="ECO:0007669"/>
    <property type="project" value="TreeGrafter"/>
</dbReference>
<comment type="similarity">
    <text evidence="3">Belongs to the exportin family.</text>
</comment>
<dbReference type="AlphaFoldDB" id="A0AAD5R4A4"/>
<keyword evidence="5" id="KW-0963">Cytoplasm</keyword>
<sequence length="366" mass="41676">MDLFAEGPLPHEVNHFCTIVNRLFQYRPIQTIMRIGPDLRNRFLTYLSQYTQHLTKQAMCKAIGAGEHDDHHSVSLLYDSWTLLLRGRWRLELSQEEETVIDNELINGPNLQIVKNFVECVLAPPLGCRPPVCNEDNEEDDRTLFNDLLTPLGTMTCYSVRDFMDMMIHLIRERVAEFRKMASGTTDLTHLPSWQEDMHWILLIISNSVVSEDIDGTCRTEPEVFENSVALVTDRGQVFSFEDTDTFLTRCVEDPGADRSQADSLVDPYLRLIGEVLAWSALEHQLVSESAANFVSPELTRSSLLCMKRMLSAASCFVEYADADPLVLPVLPQTGTFAPLIVRFVVHKVFTILNKFGGKRNYAWTL</sequence>
<name>A0AAD5R4A4_PARTN</name>
<proteinExistence type="inferred from homology"/>
<gene>
    <name evidence="8" type="ORF">KIN20_030792</name>
</gene>
<evidence type="ECO:0000256" key="6">
    <source>
        <dbReference type="ARBA" id="ARBA00022927"/>
    </source>
</evidence>
<dbReference type="InterPro" id="IPR044189">
    <property type="entry name" value="XPO4/7-like"/>
</dbReference>
<dbReference type="GO" id="GO:0005049">
    <property type="term" value="F:nuclear export signal receptor activity"/>
    <property type="evidence" value="ECO:0007669"/>
    <property type="project" value="InterPro"/>
</dbReference>
<keyword evidence="4" id="KW-0813">Transport</keyword>
<dbReference type="GO" id="GO:0006611">
    <property type="term" value="P:protein export from nucleus"/>
    <property type="evidence" value="ECO:0007669"/>
    <property type="project" value="TreeGrafter"/>
</dbReference>
<dbReference type="PANTHER" id="PTHR12596">
    <property type="entry name" value="EXPORTIN 4,7-RELATED"/>
    <property type="match status" value="1"/>
</dbReference>
<comment type="subcellular location">
    <subcellularLocation>
        <location evidence="2">Cytoplasm</location>
    </subcellularLocation>
    <subcellularLocation>
        <location evidence="1">Nucleus</location>
    </subcellularLocation>
</comment>
<evidence type="ECO:0000256" key="5">
    <source>
        <dbReference type="ARBA" id="ARBA00022490"/>
    </source>
</evidence>
<reference evidence="8" key="1">
    <citation type="submission" date="2021-06" db="EMBL/GenBank/DDBJ databases">
        <title>Parelaphostrongylus tenuis whole genome reference sequence.</title>
        <authorList>
            <person name="Garwood T.J."/>
            <person name="Larsen P.A."/>
            <person name="Fountain-Jones N.M."/>
            <person name="Garbe J.R."/>
            <person name="Macchietto M.G."/>
            <person name="Kania S.A."/>
            <person name="Gerhold R.W."/>
            <person name="Richards J.E."/>
            <person name="Wolf T.M."/>
        </authorList>
    </citation>
    <scope>NUCLEOTIDE SEQUENCE</scope>
    <source>
        <strain evidence="8">MNPRO001-30</strain>
        <tissue evidence="8">Meninges</tissue>
    </source>
</reference>
<evidence type="ECO:0000256" key="7">
    <source>
        <dbReference type="ARBA" id="ARBA00023242"/>
    </source>
</evidence>
<keyword evidence="7" id="KW-0539">Nucleus</keyword>
<keyword evidence="6" id="KW-0653">Protein transport</keyword>
<accession>A0AAD5R4A4</accession>
<evidence type="ECO:0000256" key="4">
    <source>
        <dbReference type="ARBA" id="ARBA00022448"/>
    </source>
</evidence>
<keyword evidence="9" id="KW-1185">Reference proteome</keyword>